<gene>
    <name evidence="1" type="ORF">L1987_54740</name>
</gene>
<organism evidence="1 2">
    <name type="scientific">Smallanthus sonchifolius</name>
    <dbReference type="NCBI Taxonomy" id="185202"/>
    <lineage>
        <taxon>Eukaryota</taxon>
        <taxon>Viridiplantae</taxon>
        <taxon>Streptophyta</taxon>
        <taxon>Embryophyta</taxon>
        <taxon>Tracheophyta</taxon>
        <taxon>Spermatophyta</taxon>
        <taxon>Magnoliopsida</taxon>
        <taxon>eudicotyledons</taxon>
        <taxon>Gunneridae</taxon>
        <taxon>Pentapetalae</taxon>
        <taxon>asterids</taxon>
        <taxon>campanulids</taxon>
        <taxon>Asterales</taxon>
        <taxon>Asteraceae</taxon>
        <taxon>Asteroideae</taxon>
        <taxon>Heliantheae alliance</taxon>
        <taxon>Millerieae</taxon>
        <taxon>Smallanthus</taxon>
    </lineage>
</organism>
<protein>
    <submittedName>
        <fullName evidence="1">Uncharacterized protein</fullName>
    </submittedName>
</protein>
<evidence type="ECO:0000313" key="1">
    <source>
        <dbReference type="EMBL" id="KAI3754948.1"/>
    </source>
</evidence>
<comment type="caution">
    <text evidence="1">The sequence shown here is derived from an EMBL/GenBank/DDBJ whole genome shotgun (WGS) entry which is preliminary data.</text>
</comment>
<keyword evidence="2" id="KW-1185">Reference proteome</keyword>
<proteinExistence type="predicted"/>
<reference evidence="2" key="1">
    <citation type="journal article" date="2022" name="Mol. Ecol. Resour.">
        <title>The genomes of chicory, endive, great burdock and yacon provide insights into Asteraceae palaeo-polyploidization history and plant inulin production.</title>
        <authorList>
            <person name="Fan W."/>
            <person name="Wang S."/>
            <person name="Wang H."/>
            <person name="Wang A."/>
            <person name="Jiang F."/>
            <person name="Liu H."/>
            <person name="Zhao H."/>
            <person name="Xu D."/>
            <person name="Zhang Y."/>
        </authorList>
    </citation>
    <scope>NUCLEOTIDE SEQUENCE [LARGE SCALE GENOMIC DNA]</scope>
    <source>
        <strain evidence="2">cv. Yunnan</strain>
    </source>
</reference>
<dbReference type="EMBL" id="CM042035">
    <property type="protein sequence ID" value="KAI3754948.1"/>
    <property type="molecule type" value="Genomic_DNA"/>
</dbReference>
<sequence>MQLSGNLPDDIGQFTELQILYLVGCGFTGPIPGTIGYLENLIFFSLNSNGFTGPIPASIGNHTNLQWLDLNGNKLTGSIPVSNGTTPGLDLLTKAQHFHLGDNQLSGDIPPALFNMRLIHLLLENNKLTGNIPSTLGLVTSLIVVRLDRNSLRGLVPSNINSLINLQNMFMYNNQLSGTKSHRHERPELYSEVIPPWFSTLQALRTIKMHKTKLGGQLPAALFSIPQLQIVNLSSNRIIGPLNISPNPSTQLQLVDLGNNLIGDFNQQSEYSTSIGLILVGNPICRESGVTESFCSSTTKSTTPYSTPQNKCVTASCDSGLVLSPICQCALPYTGSFFFKAPFFSSLENPSIYSSSLHDSLMEFFQNASLPVSSVSLKNATRNVDDYLEIKLEVSHTENQFSLGQRFLGSGMYSFRQKEPAERALEQSQPFALWDPTSGSGDVPQLKGARSFTFEELQKYFGD</sequence>
<evidence type="ECO:0000313" key="2">
    <source>
        <dbReference type="Proteomes" id="UP001056120"/>
    </source>
</evidence>
<accession>A0ACB9E8L7</accession>
<reference evidence="1 2" key="2">
    <citation type="journal article" date="2022" name="Mol. Ecol. Resour.">
        <title>The genomes of chicory, endive, great burdock and yacon provide insights into Asteraceae paleo-polyploidization history and plant inulin production.</title>
        <authorList>
            <person name="Fan W."/>
            <person name="Wang S."/>
            <person name="Wang H."/>
            <person name="Wang A."/>
            <person name="Jiang F."/>
            <person name="Liu H."/>
            <person name="Zhao H."/>
            <person name="Xu D."/>
            <person name="Zhang Y."/>
        </authorList>
    </citation>
    <scope>NUCLEOTIDE SEQUENCE [LARGE SCALE GENOMIC DNA]</scope>
    <source>
        <strain evidence="2">cv. Yunnan</strain>
        <tissue evidence="1">Leaves</tissue>
    </source>
</reference>
<name>A0ACB9E8L7_9ASTR</name>
<dbReference type="Proteomes" id="UP001056120">
    <property type="component" value="Linkage Group LG18"/>
</dbReference>